<dbReference type="GO" id="GO:0019693">
    <property type="term" value="P:ribose phosphate metabolic process"/>
    <property type="evidence" value="ECO:0007669"/>
    <property type="project" value="TreeGrafter"/>
</dbReference>
<comment type="cofactor">
    <cofactor evidence="1">
        <name>Mg(2+)</name>
        <dbReference type="ChEBI" id="CHEBI:18420"/>
    </cofactor>
</comment>
<evidence type="ECO:0000313" key="5">
    <source>
        <dbReference type="Proteomes" id="UP000030392"/>
    </source>
</evidence>
<evidence type="ECO:0000256" key="1">
    <source>
        <dbReference type="ARBA" id="ARBA00001946"/>
    </source>
</evidence>
<feature type="domain" description="Nudix hydrolase" evidence="3">
    <location>
        <begin position="43"/>
        <end position="174"/>
    </location>
</feature>
<dbReference type="EMBL" id="JNAX01000012">
    <property type="protein sequence ID" value="KGG20307.1"/>
    <property type="molecule type" value="Genomic_DNA"/>
</dbReference>
<reference evidence="5" key="1">
    <citation type="journal article" date="2014" name="Sci. Data">
        <title>Genomes of diverse isolates of the marine cyanobacterium Prochlorococcus.</title>
        <authorList>
            <person name="Biller S."/>
            <person name="Berube P."/>
            <person name="Thompson J."/>
            <person name="Kelly L."/>
            <person name="Roggensack S."/>
            <person name="Awad L."/>
            <person name="Roache-Johnson K."/>
            <person name="Ding H."/>
            <person name="Giovannoni S.J."/>
            <person name="Moore L.R."/>
            <person name="Chisholm S.W."/>
        </authorList>
    </citation>
    <scope>NUCLEOTIDE SEQUENCE [LARGE SCALE GENOMIC DNA]</scope>
    <source>
        <strain evidence="5">PAC1</strain>
    </source>
</reference>
<dbReference type="GO" id="GO:0005829">
    <property type="term" value="C:cytosol"/>
    <property type="evidence" value="ECO:0007669"/>
    <property type="project" value="TreeGrafter"/>
</dbReference>
<dbReference type="PANTHER" id="PTHR11839:SF18">
    <property type="entry name" value="NUDIX HYDROLASE DOMAIN-CONTAINING PROTEIN"/>
    <property type="match status" value="1"/>
</dbReference>
<evidence type="ECO:0000259" key="3">
    <source>
        <dbReference type="PROSITE" id="PS51462"/>
    </source>
</evidence>
<dbReference type="Proteomes" id="UP000030392">
    <property type="component" value="Unassembled WGS sequence"/>
</dbReference>
<dbReference type="CDD" id="cd03424">
    <property type="entry name" value="NUDIX_ADPRase_Nudt5_UGPPase_Nudt14"/>
    <property type="match status" value="1"/>
</dbReference>
<dbReference type="Pfam" id="PF00293">
    <property type="entry name" value="NUDIX"/>
    <property type="match status" value="1"/>
</dbReference>
<dbReference type="PANTHER" id="PTHR11839">
    <property type="entry name" value="UDP/ADP-SUGAR PYROPHOSPHATASE"/>
    <property type="match status" value="1"/>
</dbReference>
<dbReference type="RefSeq" id="WP_036906241.1">
    <property type="nucleotide sequence ID" value="NZ_CP138967.1"/>
</dbReference>
<dbReference type="EC" id="3.6.1.13" evidence="4"/>
<name>A0A0A2C440_PROMR</name>
<dbReference type="SUPFAM" id="SSF55811">
    <property type="entry name" value="Nudix"/>
    <property type="match status" value="1"/>
</dbReference>
<evidence type="ECO:0000313" key="4">
    <source>
        <dbReference type="EMBL" id="KGG20307.1"/>
    </source>
</evidence>
<dbReference type="PROSITE" id="PS51462">
    <property type="entry name" value="NUDIX"/>
    <property type="match status" value="1"/>
</dbReference>
<dbReference type="GO" id="GO:0006753">
    <property type="term" value="P:nucleoside phosphate metabolic process"/>
    <property type="evidence" value="ECO:0007669"/>
    <property type="project" value="TreeGrafter"/>
</dbReference>
<dbReference type="Gene3D" id="3.90.79.10">
    <property type="entry name" value="Nucleoside Triphosphate Pyrophosphohydrolase"/>
    <property type="match status" value="1"/>
</dbReference>
<dbReference type="InterPro" id="IPR015797">
    <property type="entry name" value="NUDIX_hydrolase-like_dom_sf"/>
</dbReference>
<comment type="caution">
    <text evidence="4">The sequence shown here is derived from an EMBL/GenBank/DDBJ whole genome shotgun (WGS) entry which is preliminary data.</text>
</comment>
<accession>A0A0A2C440</accession>
<dbReference type="GO" id="GO:0047631">
    <property type="term" value="F:ADP-ribose diphosphatase activity"/>
    <property type="evidence" value="ECO:0007669"/>
    <property type="project" value="UniProtKB-EC"/>
</dbReference>
<evidence type="ECO:0000256" key="2">
    <source>
        <dbReference type="ARBA" id="ARBA00022801"/>
    </source>
</evidence>
<sequence>MSIPGPEPSEIIETKACLDAKKIRFEINKFLLPNSMEGEFGIIRHPGAALAVPMTDSGEVVILRQYRFACSRRILEFPAGTLESGERPLESIKREVQEESGYSAKRWDTLGEMLPCPGYSDETIHLFLARDLTKLEKKPEGDADEDIEVLKISPRKLNEIIASGEESLDGKTITAWFRACQLLNIR</sequence>
<dbReference type="InterPro" id="IPR000086">
    <property type="entry name" value="NUDIX_hydrolase_dom"/>
</dbReference>
<proteinExistence type="predicted"/>
<protein>
    <submittedName>
        <fullName evidence="4">ADP-ribose pyrophosphatasee</fullName>
        <ecNumber evidence="4">3.6.1.13</ecNumber>
    </submittedName>
</protein>
<organism evidence="4 5">
    <name type="scientific">Prochlorococcus marinus str. PAC1</name>
    <dbReference type="NCBI Taxonomy" id="59924"/>
    <lineage>
        <taxon>Bacteria</taxon>
        <taxon>Bacillati</taxon>
        <taxon>Cyanobacteriota</taxon>
        <taxon>Cyanophyceae</taxon>
        <taxon>Synechococcales</taxon>
        <taxon>Prochlorococcaceae</taxon>
        <taxon>Prochlorococcus</taxon>
    </lineage>
</organism>
<keyword evidence="2 4" id="KW-0378">Hydrolase</keyword>
<gene>
    <name evidence="4" type="ORF">EV03_1269</name>
</gene>
<dbReference type="AlphaFoldDB" id="A0A0A2C440"/>